<feature type="compositionally biased region" description="Low complexity" evidence="1">
    <location>
        <begin position="67"/>
        <end position="85"/>
    </location>
</feature>
<name>A0AAE0MTY4_9PEZI</name>
<accession>A0AAE0MTY4</accession>
<reference evidence="2" key="1">
    <citation type="journal article" date="2023" name="Mol. Phylogenet. Evol.">
        <title>Genome-scale phylogeny and comparative genomics of the fungal order Sordariales.</title>
        <authorList>
            <person name="Hensen N."/>
            <person name="Bonometti L."/>
            <person name="Westerberg I."/>
            <person name="Brannstrom I.O."/>
            <person name="Guillou S."/>
            <person name="Cros-Aarteil S."/>
            <person name="Calhoun S."/>
            <person name="Haridas S."/>
            <person name="Kuo A."/>
            <person name="Mondo S."/>
            <person name="Pangilinan J."/>
            <person name="Riley R."/>
            <person name="LaButti K."/>
            <person name="Andreopoulos B."/>
            <person name="Lipzen A."/>
            <person name="Chen C."/>
            <person name="Yan M."/>
            <person name="Daum C."/>
            <person name="Ng V."/>
            <person name="Clum A."/>
            <person name="Steindorff A."/>
            <person name="Ohm R.A."/>
            <person name="Martin F."/>
            <person name="Silar P."/>
            <person name="Natvig D.O."/>
            <person name="Lalanne C."/>
            <person name="Gautier V."/>
            <person name="Ament-Velasquez S.L."/>
            <person name="Kruys A."/>
            <person name="Hutchinson M.I."/>
            <person name="Powell A.J."/>
            <person name="Barry K."/>
            <person name="Miller A.N."/>
            <person name="Grigoriev I.V."/>
            <person name="Debuchy R."/>
            <person name="Gladieux P."/>
            <person name="Hiltunen Thoren M."/>
            <person name="Johannesson H."/>
        </authorList>
    </citation>
    <scope>NUCLEOTIDE SEQUENCE</scope>
    <source>
        <strain evidence="2">CBS 560.94</strain>
    </source>
</reference>
<keyword evidence="3" id="KW-1185">Reference proteome</keyword>
<dbReference type="GeneID" id="87867615"/>
<dbReference type="EMBL" id="JAUEPP010000003">
    <property type="protein sequence ID" value="KAK3347648.1"/>
    <property type="molecule type" value="Genomic_DNA"/>
</dbReference>
<feature type="region of interest" description="Disordered" evidence="1">
    <location>
        <begin position="286"/>
        <end position="323"/>
    </location>
</feature>
<sequence>MARVKYVKERIGEEITDWSQLLHRRQRREERRRLKKLERQKELERRRETGEITQDDSVPADIPAHMPTNATNSATPNASARPATRATTRAITTPITRRVTRAAARAATNAATPDTTTDPEIITAPASAPATAPATATAAALPTVIAMAFEDEEHGDMEMLDPALFEPVDDENIPQLVSVPTVVKETQKNVEPATRRGSARFFPLASVQAASIPANLPTIAANALAYAPATAPEYAPAAAPAYAPATAPAYAPATAPTYAPATAPATAPAYAPAPAPESAPIAVPATGRATACQAEEDVAPKLSEPVTSEDVPEQVAVPSGDKDRRSARIAVAAQLVPVAEIINRLFAESLERLLSPTPEEVSAEARRFLANAHENETAQAVKKAAFTLSFDILDRINELQGKNCADRFELASEVLKLRLQQVFLKELVK</sequence>
<dbReference type="AlphaFoldDB" id="A0AAE0MTY4"/>
<reference evidence="2" key="2">
    <citation type="submission" date="2023-06" db="EMBL/GenBank/DDBJ databases">
        <authorList>
            <consortium name="Lawrence Berkeley National Laboratory"/>
            <person name="Haridas S."/>
            <person name="Hensen N."/>
            <person name="Bonometti L."/>
            <person name="Westerberg I."/>
            <person name="Brannstrom I.O."/>
            <person name="Guillou S."/>
            <person name="Cros-Aarteil S."/>
            <person name="Calhoun S."/>
            <person name="Kuo A."/>
            <person name="Mondo S."/>
            <person name="Pangilinan J."/>
            <person name="Riley R."/>
            <person name="Labutti K."/>
            <person name="Andreopoulos B."/>
            <person name="Lipzen A."/>
            <person name="Chen C."/>
            <person name="Yanf M."/>
            <person name="Daum C."/>
            <person name="Ng V."/>
            <person name="Clum A."/>
            <person name="Steindorff A."/>
            <person name="Ohm R."/>
            <person name="Martin F."/>
            <person name="Silar P."/>
            <person name="Natvig D."/>
            <person name="Lalanne C."/>
            <person name="Gautier V."/>
            <person name="Ament-Velasquez S.L."/>
            <person name="Kruys A."/>
            <person name="Hutchinson M.I."/>
            <person name="Powell A.J."/>
            <person name="Barry K."/>
            <person name="Miller A.N."/>
            <person name="Grigoriev I.V."/>
            <person name="Debuchy R."/>
            <person name="Gladieux P."/>
            <person name="Thoren M.H."/>
            <person name="Johannesson H."/>
        </authorList>
    </citation>
    <scope>NUCLEOTIDE SEQUENCE</scope>
    <source>
        <strain evidence="2">CBS 560.94</strain>
    </source>
</reference>
<comment type="caution">
    <text evidence="2">The sequence shown here is derived from an EMBL/GenBank/DDBJ whole genome shotgun (WGS) entry which is preliminary data.</text>
</comment>
<feature type="compositionally biased region" description="Basic and acidic residues" evidence="1">
    <location>
        <begin position="27"/>
        <end position="50"/>
    </location>
</feature>
<evidence type="ECO:0000256" key="1">
    <source>
        <dbReference type="SAM" id="MobiDB-lite"/>
    </source>
</evidence>
<evidence type="ECO:0000313" key="2">
    <source>
        <dbReference type="EMBL" id="KAK3347648.1"/>
    </source>
</evidence>
<gene>
    <name evidence="2" type="ORF">B0H65DRAFT_570708</name>
</gene>
<dbReference type="Proteomes" id="UP001278500">
    <property type="component" value="Unassembled WGS sequence"/>
</dbReference>
<feature type="region of interest" description="Disordered" evidence="1">
    <location>
        <begin position="22"/>
        <end position="85"/>
    </location>
</feature>
<protein>
    <submittedName>
        <fullName evidence="2">Uncharacterized protein</fullName>
    </submittedName>
</protein>
<evidence type="ECO:0000313" key="3">
    <source>
        <dbReference type="Proteomes" id="UP001278500"/>
    </source>
</evidence>
<dbReference type="RefSeq" id="XP_062682730.1">
    <property type="nucleotide sequence ID" value="XM_062830461.1"/>
</dbReference>
<proteinExistence type="predicted"/>
<organism evidence="2 3">
    <name type="scientific">Neurospora tetraspora</name>
    <dbReference type="NCBI Taxonomy" id="94610"/>
    <lineage>
        <taxon>Eukaryota</taxon>
        <taxon>Fungi</taxon>
        <taxon>Dikarya</taxon>
        <taxon>Ascomycota</taxon>
        <taxon>Pezizomycotina</taxon>
        <taxon>Sordariomycetes</taxon>
        <taxon>Sordariomycetidae</taxon>
        <taxon>Sordariales</taxon>
        <taxon>Sordariaceae</taxon>
        <taxon>Neurospora</taxon>
    </lineage>
</organism>